<dbReference type="PANTHER" id="PTHR24198">
    <property type="entry name" value="ANKYRIN REPEAT AND PROTEIN KINASE DOMAIN-CONTAINING PROTEIN"/>
    <property type="match status" value="1"/>
</dbReference>
<dbReference type="Pfam" id="PF12796">
    <property type="entry name" value="Ank_2"/>
    <property type="match status" value="2"/>
</dbReference>
<dbReference type="PROSITE" id="PS50297">
    <property type="entry name" value="ANK_REP_REGION"/>
    <property type="match status" value="3"/>
</dbReference>
<dbReference type="SUPFAM" id="SSF48403">
    <property type="entry name" value="Ankyrin repeat"/>
    <property type="match status" value="1"/>
</dbReference>
<organism evidence="4 5">
    <name type="scientific">Paraconiothyrium brasiliense</name>
    <dbReference type="NCBI Taxonomy" id="300254"/>
    <lineage>
        <taxon>Eukaryota</taxon>
        <taxon>Fungi</taxon>
        <taxon>Dikarya</taxon>
        <taxon>Ascomycota</taxon>
        <taxon>Pezizomycotina</taxon>
        <taxon>Dothideomycetes</taxon>
        <taxon>Pleosporomycetidae</taxon>
        <taxon>Pleosporales</taxon>
        <taxon>Massarineae</taxon>
        <taxon>Didymosphaeriaceae</taxon>
        <taxon>Paraconiothyrium</taxon>
    </lineage>
</organism>
<comment type="caution">
    <text evidence="4">The sequence shown here is derived from an EMBL/GenBank/DDBJ whole genome shotgun (WGS) entry which is preliminary data.</text>
</comment>
<feature type="repeat" description="ANK" evidence="3">
    <location>
        <begin position="61"/>
        <end position="93"/>
    </location>
</feature>
<dbReference type="EMBL" id="JAKJXO020000012">
    <property type="protein sequence ID" value="KAL1597941.1"/>
    <property type="molecule type" value="Genomic_DNA"/>
</dbReference>
<proteinExistence type="predicted"/>
<evidence type="ECO:0000256" key="3">
    <source>
        <dbReference type="PROSITE-ProRule" id="PRU00023"/>
    </source>
</evidence>
<dbReference type="Pfam" id="PF00023">
    <property type="entry name" value="Ank"/>
    <property type="match status" value="1"/>
</dbReference>
<reference evidence="4 5" key="1">
    <citation type="submission" date="2024-02" db="EMBL/GenBank/DDBJ databases">
        <title>De novo assembly and annotation of 12 fungi associated with fruit tree decline syndrome in Ontario, Canada.</title>
        <authorList>
            <person name="Sulman M."/>
            <person name="Ellouze W."/>
            <person name="Ilyukhin E."/>
        </authorList>
    </citation>
    <scope>NUCLEOTIDE SEQUENCE [LARGE SCALE GENOMIC DNA]</scope>
    <source>
        <strain evidence="4 5">M42-189</strain>
    </source>
</reference>
<dbReference type="Gene3D" id="1.25.40.20">
    <property type="entry name" value="Ankyrin repeat-containing domain"/>
    <property type="match status" value="2"/>
</dbReference>
<gene>
    <name evidence="4" type="ORF">SLS60_008429</name>
</gene>
<keyword evidence="1" id="KW-0677">Repeat</keyword>
<evidence type="ECO:0000313" key="5">
    <source>
        <dbReference type="Proteomes" id="UP001521785"/>
    </source>
</evidence>
<keyword evidence="5" id="KW-1185">Reference proteome</keyword>
<evidence type="ECO:0008006" key="6">
    <source>
        <dbReference type="Google" id="ProtNLM"/>
    </source>
</evidence>
<protein>
    <recommendedName>
        <fullName evidence="6">Ankyrin repeat protein</fullName>
    </recommendedName>
</protein>
<evidence type="ECO:0000256" key="1">
    <source>
        <dbReference type="ARBA" id="ARBA00022737"/>
    </source>
</evidence>
<keyword evidence="2 3" id="KW-0040">ANK repeat</keyword>
<evidence type="ECO:0000313" key="4">
    <source>
        <dbReference type="EMBL" id="KAL1597941.1"/>
    </source>
</evidence>
<accession>A0ABR3R0J2</accession>
<dbReference type="SMART" id="SM00248">
    <property type="entry name" value="ANK"/>
    <property type="match status" value="5"/>
</dbReference>
<dbReference type="InterPro" id="IPR036770">
    <property type="entry name" value="Ankyrin_rpt-contain_sf"/>
</dbReference>
<evidence type="ECO:0000256" key="2">
    <source>
        <dbReference type="ARBA" id="ARBA00023043"/>
    </source>
</evidence>
<dbReference type="PROSITE" id="PS50088">
    <property type="entry name" value="ANK_REPEAT"/>
    <property type="match status" value="4"/>
</dbReference>
<name>A0ABR3R0J2_9PLEO</name>
<feature type="repeat" description="ANK" evidence="3">
    <location>
        <begin position="162"/>
        <end position="194"/>
    </location>
</feature>
<feature type="repeat" description="ANK" evidence="3">
    <location>
        <begin position="94"/>
        <end position="126"/>
    </location>
</feature>
<sequence>MYLNRHSDSDPQQMLGLFTTDDFMAQQDFSTLHLVVLGRLSQDLEILLKNNQAEVNLQDANGRTPLLWAAWRGDATSVLLLLKYGAEVNKTDHECYTPLAKAAQAGHLSTIEILLTAGADMHITTSWGHQPIHLASENKVDGHMIVEALLEWGANPNAYSKGSGTPLHNAANRGSIRTIKTLIAHGANIDAIGIHGSTAVMVALYCWNEPVFIYLTKLHARLDIVDNIGHNIVQLATWTASVKAWDLLIECAESGALGKIDVNASHDGHTIEKCYHSCRKLWYIGKREDTNVECSRFRRMIETCHFERPFPSRSCDLI</sequence>
<dbReference type="Proteomes" id="UP001521785">
    <property type="component" value="Unassembled WGS sequence"/>
</dbReference>
<dbReference type="InterPro" id="IPR002110">
    <property type="entry name" value="Ankyrin_rpt"/>
</dbReference>
<dbReference type="PANTHER" id="PTHR24198:SF194">
    <property type="entry name" value="INVERSIN-A"/>
    <property type="match status" value="1"/>
</dbReference>
<feature type="repeat" description="ANK" evidence="3">
    <location>
        <begin position="127"/>
        <end position="161"/>
    </location>
</feature>